<keyword evidence="3" id="KW-0804">Transcription</keyword>
<evidence type="ECO:0000256" key="2">
    <source>
        <dbReference type="ARBA" id="ARBA00023125"/>
    </source>
</evidence>
<dbReference type="Gene3D" id="1.10.10.10">
    <property type="entry name" value="Winged helix-like DNA-binding domain superfamily/Winged helix DNA-binding domain"/>
    <property type="match status" value="1"/>
</dbReference>
<evidence type="ECO:0000313" key="6">
    <source>
        <dbReference type="Proteomes" id="UP000623269"/>
    </source>
</evidence>
<dbReference type="RefSeq" id="WP_197659884.1">
    <property type="nucleotide sequence ID" value="NZ_JAEAGR010000002.1"/>
</dbReference>
<dbReference type="CDD" id="cd06170">
    <property type="entry name" value="LuxR_C_like"/>
    <property type="match status" value="1"/>
</dbReference>
<dbReference type="InterPro" id="IPR011990">
    <property type="entry name" value="TPR-like_helical_dom_sf"/>
</dbReference>
<evidence type="ECO:0000259" key="4">
    <source>
        <dbReference type="PROSITE" id="PS50043"/>
    </source>
</evidence>
<dbReference type="InterPro" id="IPR016032">
    <property type="entry name" value="Sig_transdc_resp-reg_C-effctor"/>
</dbReference>
<dbReference type="GO" id="GO:0006355">
    <property type="term" value="P:regulation of DNA-templated transcription"/>
    <property type="evidence" value="ECO:0007669"/>
    <property type="project" value="InterPro"/>
</dbReference>
<dbReference type="AlphaFoldDB" id="A0A8J7HBU9"/>
<dbReference type="EMBL" id="JAEAGR010000002">
    <property type="protein sequence ID" value="MBH1939649.1"/>
    <property type="molecule type" value="Genomic_DNA"/>
</dbReference>
<dbReference type="PANTHER" id="PTHR44688">
    <property type="entry name" value="DNA-BINDING TRANSCRIPTIONAL ACTIVATOR DEVR_DOSR"/>
    <property type="match status" value="1"/>
</dbReference>
<dbReference type="Proteomes" id="UP000623269">
    <property type="component" value="Unassembled WGS sequence"/>
</dbReference>
<reference evidence="5" key="1">
    <citation type="submission" date="2020-12" db="EMBL/GenBank/DDBJ databases">
        <title>M. sibirica DSM 26468T genome.</title>
        <authorList>
            <person name="Thieme N."/>
            <person name="Rettenmaier R."/>
            <person name="Zverlov V."/>
            <person name="Liebl W."/>
        </authorList>
    </citation>
    <scope>NUCLEOTIDE SEQUENCE</scope>
    <source>
        <strain evidence="5">DSM 26468</strain>
    </source>
</reference>
<keyword evidence="6" id="KW-1185">Reference proteome</keyword>
<protein>
    <submittedName>
        <fullName evidence="5">Tetratricopeptide repeat protein</fullName>
    </submittedName>
</protein>
<dbReference type="PANTHER" id="PTHR44688:SF16">
    <property type="entry name" value="DNA-BINDING TRANSCRIPTIONAL ACTIVATOR DEVR_DOSR"/>
    <property type="match status" value="1"/>
</dbReference>
<dbReference type="PRINTS" id="PR00038">
    <property type="entry name" value="HTHLUXR"/>
</dbReference>
<dbReference type="SMART" id="SM00028">
    <property type="entry name" value="TPR"/>
    <property type="match status" value="3"/>
</dbReference>
<keyword evidence="2" id="KW-0238">DNA-binding</keyword>
<proteinExistence type="predicted"/>
<dbReference type="Gene3D" id="3.40.50.300">
    <property type="entry name" value="P-loop containing nucleotide triphosphate hydrolases"/>
    <property type="match status" value="1"/>
</dbReference>
<dbReference type="InterPro" id="IPR041617">
    <property type="entry name" value="TPR_MalT"/>
</dbReference>
<evidence type="ECO:0000313" key="5">
    <source>
        <dbReference type="EMBL" id="MBH1939649.1"/>
    </source>
</evidence>
<dbReference type="InterPro" id="IPR000792">
    <property type="entry name" value="Tscrpt_reg_LuxR_C"/>
</dbReference>
<dbReference type="Gene3D" id="1.25.40.10">
    <property type="entry name" value="Tetratricopeptide repeat domain"/>
    <property type="match status" value="1"/>
</dbReference>
<sequence length="918" mass="106185">MNHLIPTKTLIPPLREGIVKRNCILDKLHKGLGRGNRLTLVTAFAGSGKTTLISQWIKEMNIPTGWVSLDCGDNHLYRFWEYIIVSLQTIDSRIGLNIQPALQSFENLSPETVINAIIRDLSEVERPMILVVDDYHVINNKDIHTSMNYFLSHMPFHLHLVIISREKAPLSLSRLRANLSITDILYEDLRFTKGETCCLMNTYLNIHLEKEDVKRLEEHTEGWVAGLQMAALSLEALTSSERHDFIMDFIGDDRYVFDYMAEIVLKRQAPNIQEFYLKTSILDRLSASLCNEVVGIKSSQTILEQLESSNLFLFSVDNRREWYRYHNLFTEFLRRFLKMQMSQEEIHTLYKKAMDWNEKNGFFQEAIHYAFVSEDYEYASKLIERNIWSTYYRSETQLVYGWLKALPMSYLKSSPILSAAYANCLLLTNKETISLPETRKLIEFWLQSAEAKADKIGINGYKQREKDLLIHYIRKLRIYYALFLESDPNDVIKMALSALEKLPENELMFRCAITYGLGRAYYLAGDTQAAIRTFESVRQIGKESGDLFNISAAIESLADIMYNKGSLLKASDICIEGITYLTELSGGRIVPYSGTIYITWGKIRMEMGDLEEAIEAIKKGIELLNLTSAKMQQQLGLIHLAYIYQALGKTKQAFRVLNEAICIKTQESDEVTAHKTRICLLSADYNMTLINEAEQWLKEQRLIFKDNRKSFRPNMIHDTAIRVMIDKYRLKLIRPEYDWSILLSYLDRQQIYASDAGWVQWEIEILLLKTRLFYVQGNNDKALQCLKTALVIGEKTGCHGVFIKEGQQMVQWLRNALKHKVVPQFVQQLMENFSCLLQIDYEKLINQSLKGVLQEPLSKRELEVLKLVASGYTNHEISKKLVISISTVKTHVYHIFEKFGVKNRTQAIAMARDLELIK</sequence>
<dbReference type="PROSITE" id="PS00622">
    <property type="entry name" value="HTH_LUXR_1"/>
    <property type="match status" value="1"/>
</dbReference>
<accession>A0A8J7HBU9</accession>
<comment type="caution">
    <text evidence="5">The sequence shown here is derived from an EMBL/GenBank/DDBJ whole genome shotgun (WGS) entry which is preliminary data.</text>
</comment>
<dbReference type="PROSITE" id="PS50043">
    <property type="entry name" value="HTH_LUXR_2"/>
    <property type="match status" value="1"/>
</dbReference>
<feature type="domain" description="HTH luxR-type" evidence="4">
    <location>
        <begin position="850"/>
        <end position="915"/>
    </location>
</feature>
<dbReference type="InterPro" id="IPR059106">
    <property type="entry name" value="WHD_MalT"/>
</dbReference>
<dbReference type="InterPro" id="IPR019734">
    <property type="entry name" value="TPR_rpt"/>
</dbReference>
<evidence type="ECO:0000256" key="1">
    <source>
        <dbReference type="ARBA" id="ARBA00023015"/>
    </source>
</evidence>
<organism evidence="5 6">
    <name type="scientific">Mobilitalea sibirica</name>
    <dbReference type="NCBI Taxonomy" id="1462919"/>
    <lineage>
        <taxon>Bacteria</taxon>
        <taxon>Bacillati</taxon>
        <taxon>Bacillota</taxon>
        <taxon>Clostridia</taxon>
        <taxon>Lachnospirales</taxon>
        <taxon>Lachnospiraceae</taxon>
        <taxon>Mobilitalea</taxon>
    </lineage>
</organism>
<dbReference type="SUPFAM" id="SSF46894">
    <property type="entry name" value="C-terminal effector domain of the bipartite response regulators"/>
    <property type="match status" value="1"/>
</dbReference>
<gene>
    <name evidence="5" type="ORF">I5677_01925</name>
</gene>
<name>A0A8J7HBU9_9FIRM</name>
<evidence type="ECO:0000256" key="3">
    <source>
        <dbReference type="ARBA" id="ARBA00023163"/>
    </source>
</evidence>
<keyword evidence="1" id="KW-0805">Transcription regulation</keyword>
<dbReference type="SUPFAM" id="SSF52540">
    <property type="entry name" value="P-loop containing nucleoside triphosphate hydrolases"/>
    <property type="match status" value="1"/>
</dbReference>
<dbReference type="SMART" id="SM00421">
    <property type="entry name" value="HTH_LUXR"/>
    <property type="match status" value="1"/>
</dbReference>
<dbReference type="Pfam" id="PF17874">
    <property type="entry name" value="TPR_MalT"/>
    <property type="match status" value="1"/>
</dbReference>
<dbReference type="InterPro" id="IPR027417">
    <property type="entry name" value="P-loop_NTPase"/>
</dbReference>
<dbReference type="Pfam" id="PF25873">
    <property type="entry name" value="WHD_MalT"/>
    <property type="match status" value="1"/>
</dbReference>
<dbReference type="InterPro" id="IPR036388">
    <property type="entry name" value="WH-like_DNA-bd_sf"/>
</dbReference>
<dbReference type="Pfam" id="PF00196">
    <property type="entry name" value="GerE"/>
    <property type="match status" value="1"/>
</dbReference>
<dbReference type="SUPFAM" id="SSF48452">
    <property type="entry name" value="TPR-like"/>
    <property type="match status" value="1"/>
</dbReference>
<dbReference type="GO" id="GO:0003677">
    <property type="term" value="F:DNA binding"/>
    <property type="evidence" value="ECO:0007669"/>
    <property type="project" value="UniProtKB-KW"/>
</dbReference>